<reference evidence="8" key="1">
    <citation type="journal article" date="2020" name="Stud. Mycol.">
        <title>101 Dothideomycetes genomes: a test case for predicting lifestyles and emergence of pathogens.</title>
        <authorList>
            <person name="Haridas S."/>
            <person name="Albert R."/>
            <person name="Binder M."/>
            <person name="Bloem J."/>
            <person name="Labutti K."/>
            <person name="Salamov A."/>
            <person name="Andreopoulos B."/>
            <person name="Baker S."/>
            <person name="Barry K."/>
            <person name="Bills G."/>
            <person name="Bluhm B."/>
            <person name="Cannon C."/>
            <person name="Castanera R."/>
            <person name="Culley D."/>
            <person name="Daum C."/>
            <person name="Ezra D."/>
            <person name="Gonzalez J."/>
            <person name="Henrissat B."/>
            <person name="Kuo A."/>
            <person name="Liang C."/>
            <person name="Lipzen A."/>
            <person name="Lutzoni F."/>
            <person name="Magnuson J."/>
            <person name="Mondo S."/>
            <person name="Nolan M."/>
            <person name="Ohm R."/>
            <person name="Pangilinan J."/>
            <person name="Park H.-J."/>
            <person name="Ramirez L."/>
            <person name="Alfaro M."/>
            <person name="Sun H."/>
            <person name="Tritt A."/>
            <person name="Yoshinaga Y."/>
            <person name="Zwiers L.-H."/>
            <person name="Turgeon B."/>
            <person name="Goodwin S."/>
            <person name="Spatafora J."/>
            <person name="Crous P."/>
            <person name="Grigoriev I."/>
        </authorList>
    </citation>
    <scope>NUCLEOTIDE SEQUENCE</scope>
    <source>
        <strain evidence="8">CBS 125425</strain>
    </source>
</reference>
<dbReference type="SUPFAM" id="SSF51735">
    <property type="entry name" value="NAD(P)-binding Rossmann-fold domains"/>
    <property type="match status" value="1"/>
</dbReference>
<keyword evidence="3" id="KW-0479">Metal-binding</keyword>
<evidence type="ECO:0000256" key="2">
    <source>
        <dbReference type="ARBA" id="ARBA00008072"/>
    </source>
</evidence>
<dbReference type="InterPro" id="IPR020843">
    <property type="entry name" value="ER"/>
</dbReference>
<evidence type="ECO:0000313" key="9">
    <source>
        <dbReference type="Proteomes" id="UP000799444"/>
    </source>
</evidence>
<dbReference type="InterPro" id="IPR011032">
    <property type="entry name" value="GroES-like_sf"/>
</dbReference>
<evidence type="ECO:0000313" key="8">
    <source>
        <dbReference type="EMBL" id="KAF2735804.1"/>
    </source>
</evidence>
<dbReference type="SMART" id="SM00829">
    <property type="entry name" value="PKS_ER"/>
    <property type="match status" value="1"/>
</dbReference>
<gene>
    <name evidence="8" type="ORF">EJ04DRAFT_563126</name>
</gene>
<proteinExistence type="inferred from homology"/>
<keyword evidence="6" id="KW-0520">NAD</keyword>
<evidence type="ECO:0000256" key="4">
    <source>
        <dbReference type="ARBA" id="ARBA00022833"/>
    </source>
</evidence>
<name>A0A9P4QZM3_9PLEO</name>
<dbReference type="EMBL" id="ML996132">
    <property type="protein sequence ID" value="KAF2735804.1"/>
    <property type="molecule type" value="Genomic_DNA"/>
</dbReference>
<dbReference type="SUPFAM" id="SSF50129">
    <property type="entry name" value="GroES-like"/>
    <property type="match status" value="1"/>
</dbReference>
<dbReference type="PANTHER" id="PTHR42940">
    <property type="entry name" value="ALCOHOL DEHYDROGENASE 1-RELATED"/>
    <property type="match status" value="1"/>
</dbReference>
<comment type="similarity">
    <text evidence="2">Belongs to the zinc-containing alcohol dehydrogenase family.</text>
</comment>
<evidence type="ECO:0000259" key="7">
    <source>
        <dbReference type="SMART" id="SM00829"/>
    </source>
</evidence>
<keyword evidence="4" id="KW-0862">Zinc</keyword>
<dbReference type="Gene3D" id="3.40.50.720">
    <property type="entry name" value="NAD(P)-binding Rossmann-like Domain"/>
    <property type="match status" value="1"/>
</dbReference>
<dbReference type="OrthoDB" id="1879366at2759"/>
<dbReference type="Pfam" id="PF08240">
    <property type="entry name" value="ADH_N"/>
    <property type="match status" value="1"/>
</dbReference>
<comment type="cofactor">
    <cofactor evidence="1">
        <name>Zn(2+)</name>
        <dbReference type="ChEBI" id="CHEBI:29105"/>
    </cofactor>
</comment>
<dbReference type="Pfam" id="PF00107">
    <property type="entry name" value="ADH_zinc_N"/>
    <property type="match status" value="1"/>
</dbReference>
<dbReference type="GO" id="GO:0005737">
    <property type="term" value="C:cytoplasm"/>
    <property type="evidence" value="ECO:0007669"/>
    <property type="project" value="TreeGrafter"/>
</dbReference>
<evidence type="ECO:0000256" key="3">
    <source>
        <dbReference type="ARBA" id="ARBA00022723"/>
    </source>
</evidence>
<dbReference type="GO" id="GO:0004022">
    <property type="term" value="F:alcohol dehydrogenase (NAD+) activity"/>
    <property type="evidence" value="ECO:0007669"/>
    <property type="project" value="TreeGrafter"/>
</dbReference>
<comment type="caution">
    <text evidence="8">The sequence shown here is derived from an EMBL/GenBank/DDBJ whole genome shotgun (WGS) entry which is preliminary data.</text>
</comment>
<dbReference type="GO" id="GO:0046872">
    <property type="term" value="F:metal ion binding"/>
    <property type="evidence" value="ECO:0007669"/>
    <property type="project" value="UniProtKB-KW"/>
</dbReference>
<dbReference type="Proteomes" id="UP000799444">
    <property type="component" value="Unassembled WGS sequence"/>
</dbReference>
<evidence type="ECO:0000256" key="1">
    <source>
        <dbReference type="ARBA" id="ARBA00001947"/>
    </source>
</evidence>
<dbReference type="InterPro" id="IPR013149">
    <property type="entry name" value="ADH-like_C"/>
</dbReference>
<dbReference type="FunFam" id="3.40.50.720:FF:000039">
    <property type="entry name" value="Alcohol dehydrogenase AdhP"/>
    <property type="match status" value="1"/>
</dbReference>
<organism evidence="8 9">
    <name type="scientific">Polyplosphaeria fusca</name>
    <dbReference type="NCBI Taxonomy" id="682080"/>
    <lineage>
        <taxon>Eukaryota</taxon>
        <taxon>Fungi</taxon>
        <taxon>Dikarya</taxon>
        <taxon>Ascomycota</taxon>
        <taxon>Pezizomycotina</taxon>
        <taxon>Dothideomycetes</taxon>
        <taxon>Pleosporomycetidae</taxon>
        <taxon>Pleosporales</taxon>
        <taxon>Tetraplosphaeriaceae</taxon>
        <taxon>Polyplosphaeria</taxon>
    </lineage>
</organism>
<dbReference type="Gene3D" id="3.90.180.10">
    <property type="entry name" value="Medium-chain alcohol dehydrogenases, catalytic domain"/>
    <property type="match status" value="1"/>
</dbReference>
<keyword evidence="5" id="KW-0560">Oxidoreductase</keyword>
<dbReference type="InterPro" id="IPR036291">
    <property type="entry name" value="NAD(P)-bd_dom_sf"/>
</dbReference>
<feature type="domain" description="Enoyl reductase (ER)" evidence="7">
    <location>
        <begin position="18"/>
        <end position="360"/>
    </location>
</feature>
<sequence length="363" mass="39214">MDKPKSRGPELSWRVEMDCLDTARVALSVQKKVVVNEVPIPSPREGQFLIKLASASLCHSDLMSMAMAHEKPVTIGHEGAGYIEKVHPTAENRGFQLGDAVGFTYIVNYCNECEGCMVHTNHCLVKKSKVNGFDEPGLFAEYATVDATSCILLPKSLPAETASPMFCGGITAFHCVDSCELKPEQWLVIIGCGGLGQLACQYAKAMGFKVVAVDINDDILATVKSQGADAVFNSRTNKNYVEEAKATMDRGPNKGADAVAVFSAADAAYRSAPPLVKLGGIIMVVGLPANGVTFDALDIARGTYRIKGDSTGIPSRMKKAIDFTAKHNIQPEVEIYKSLDEVNGMVERMKKGEVTKRQLMQFA</sequence>
<dbReference type="InterPro" id="IPR013154">
    <property type="entry name" value="ADH-like_N"/>
</dbReference>
<dbReference type="AlphaFoldDB" id="A0A9P4QZM3"/>
<protein>
    <submittedName>
        <fullName evidence="8">Alcohol dehydrogenase</fullName>
    </submittedName>
</protein>
<evidence type="ECO:0000256" key="5">
    <source>
        <dbReference type="ARBA" id="ARBA00023002"/>
    </source>
</evidence>
<dbReference type="PANTHER" id="PTHR42940:SF8">
    <property type="entry name" value="VACUOLAR PROTEIN SORTING-ASSOCIATED PROTEIN 11"/>
    <property type="match status" value="1"/>
</dbReference>
<keyword evidence="9" id="KW-1185">Reference proteome</keyword>
<evidence type="ECO:0000256" key="6">
    <source>
        <dbReference type="ARBA" id="ARBA00023027"/>
    </source>
</evidence>
<accession>A0A9P4QZM3</accession>